<keyword evidence="1" id="KW-0472">Membrane</keyword>
<evidence type="ECO:0000256" key="1">
    <source>
        <dbReference type="SAM" id="Phobius"/>
    </source>
</evidence>
<keyword evidence="1" id="KW-0812">Transmembrane</keyword>
<keyword evidence="1" id="KW-1133">Transmembrane helix</keyword>
<reference evidence="2" key="1">
    <citation type="submission" date="2018-04" db="EMBL/GenBank/DDBJ databases">
        <title>Transcriptome of Schizaphis graminum biotype I.</title>
        <authorList>
            <person name="Scully E.D."/>
            <person name="Geib S.M."/>
            <person name="Palmer N.A."/>
            <person name="Koch K."/>
            <person name="Bradshaw J."/>
            <person name="Heng-Moss T."/>
            <person name="Sarath G."/>
        </authorList>
    </citation>
    <scope>NUCLEOTIDE SEQUENCE</scope>
</reference>
<gene>
    <name evidence="2" type="ORF">g.165903</name>
</gene>
<protein>
    <submittedName>
        <fullName evidence="2">Uncharacterized protein</fullName>
    </submittedName>
</protein>
<accession>A0A2S2NP75</accession>
<feature type="transmembrane region" description="Helical" evidence="1">
    <location>
        <begin position="35"/>
        <end position="53"/>
    </location>
</feature>
<organism evidence="2">
    <name type="scientific">Schizaphis graminum</name>
    <name type="common">Green bug aphid</name>
    <dbReference type="NCBI Taxonomy" id="13262"/>
    <lineage>
        <taxon>Eukaryota</taxon>
        <taxon>Metazoa</taxon>
        <taxon>Ecdysozoa</taxon>
        <taxon>Arthropoda</taxon>
        <taxon>Hexapoda</taxon>
        <taxon>Insecta</taxon>
        <taxon>Pterygota</taxon>
        <taxon>Neoptera</taxon>
        <taxon>Paraneoptera</taxon>
        <taxon>Hemiptera</taxon>
        <taxon>Sternorrhyncha</taxon>
        <taxon>Aphidomorpha</taxon>
        <taxon>Aphidoidea</taxon>
        <taxon>Aphididae</taxon>
        <taxon>Aphidini</taxon>
        <taxon>Schizaphis</taxon>
    </lineage>
</organism>
<name>A0A2S2NP75_SCHGA</name>
<dbReference type="AlphaFoldDB" id="A0A2S2NP75"/>
<proteinExistence type="predicted"/>
<evidence type="ECO:0000313" key="2">
    <source>
        <dbReference type="EMBL" id="MBY18990.1"/>
    </source>
</evidence>
<dbReference type="EMBL" id="GGMR01006371">
    <property type="protein sequence ID" value="MBY18990.1"/>
    <property type="molecule type" value="Transcribed_RNA"/>
</dbReference>
<sequence length="106" mass="12363">MLQTYIHTVLLSKPVVLIQNLKTTIISYFMSPRKLLLYFVVMIVTTLILIIILNYRMSVKLFGAQESIRMLQLQTFILICGFSCALHGRLDCFPISRRMYKPSYII</sequence>
<feature type="transmembrane region" description="Helical" evidence="1">
    <location>
        <begin position="73"/>
        <end position="90"/>
    </location>
</feature>